<dbReference type="STRING" id="1227492.C482_08898"/>
<dbReference type="Pfam" id="PF13439">
    <property type="entry name" value="Glyco_transf_4"/>
    <property type="match status" value="1"/>
</dbReference>
<accession>M0APD7</accession>
<dbReference type="SUPFAM" id="SSF53756">
    <property type="entry name" value="UDP-Glycosyltransferase/glycogen phosphorylase"/>
    <property type="match status" value="1"/>
</dbReference>
<dbReference type="RefSeq" id="WP_006167177.1">
    <property type="nucleotide sequence ID" value="NZ_AOIN01000052.1"/>
</dbReference>
<gene>
    <name evidence="2" type="ORF">C482_08898</name>
</gene>
<dbReference type="PANTHER" id="PTHR45947">
    <property type="entry name" value="SULFOQUINOVOSYL TRANSFERASE SQD2"/>
    <property type="match status" value="1"/>
</dbReference>
<organism evidence="2 3">
    <name type="scientific">Natrialba chahannaoensis JCM 10990</name>
    <dbReference type="NCBI Taxonomy" id="1227492"/>
    <lineage>
        <taxon>Archaea</taxon>
        <taxon>Methanobacteriati</taxon>
        <taxon>Methanobacteriota</taxon>
        <taxon>Stenosarchaea group</taxon>
        <taxon>Halobacteria</taxon>
        <taxon>Halobacteriales</taxon>
        <taxon>Natrialbaceae</taxon>
        <taxon>Natrialba</taxon>
    </lineage>
</organism>
<dbReference type="Gene3D" id="3.40.50.2000">
    <property type="entry name" value="Glycogen Phosphorylase B"/>
    <property type="match status" value="1"/>
</dbReference>
<proteinExistence type="predicted"/>
<dbReference type="EMBL" id="AOIN01000052">
    <property type="protein sequence ID" value="ELZ00192.1"/>
    <property type="molecule type" value="Genomic_DNA"/>
</dbReference>
<keyword evidence="2" id="KW-0808">Transferase</keyword>
<protein>
    <submittedName>
        <fullName evidence="2">Group 1 glycosyl transferase</fullName>
    </submittedName>
</protein>
<evidence type="ECO:0000313" key="3">
    <source>
        <dbReference type="Proteomes" id="UP000011693"/>
    </source>
</evidence>
<sequence length="156" mass="17610">MVRNVAAFTDTYLPTVNGVTYTVSLWRSRWNDRFGRLSVVYPHSSAYEPRSDEFPVPSVQAPIYRQYRLGLPVVPTDLPTPDIVHVHSPFTLGLAGLRFGARADIPVVASYHTILADRIEPRVPDIVPVSRLEDGCLAYERQFYDAVDLITCLLYT</sequence>
<evidence type="ECO:0000259" key="1">
    <source>
        <dbReference type="Pfam" id="PF13439"/>
    </source>
</evidence>
<evidence type="ECO:0000313" key="2">
    <source>
        <dbReference type="EMBL" id="ELZ00192.1"/>
    </source>
</evidence>
<feature type="domain" description="Glycosyltransferase subfamily 4-like N-terminal" evidence="1">
    <location>
        <begin position="18"/>
        <end position="152"/>
    </location>
</feature>
<feature type="non-terminal residue" evidence="2">
    <location>
        <position position="156"/>
    </location>
</feature>
<dbReference type="PANTHER" id="PTHR45947:SF3">
    <property type="entry name" value="SULFOQUINOVOSYL TRANSFERASE SQD2"/>
    <property type="match status" value="1"/>
</dbReference>
<dbReference type="AlphaFoldDB" id="M0APD7"/>
<dbReference type="OrthoDB" id="238665at2157"/>
<comment type="caution">
    <text evidence="2">The sequence shown here is derived from an EMBL/GenBank/DDBJ whole genome shotgun (WGS) entry which is preliminary data.</text>
</comment>
<dbReference type="Proteomes" id="UP000011693">
    <property type="component" value="Unassembled WGS sequence"/>
</dbReference>
<dbReference type="GO" id="GO:0016757">
    <property type="term" value="F:glycosyltransferase activity"/>
    <property type="evidence" value="ECO:0007669"/>
    <property type="project" value="TreeGrafter"/>
</dbReference>
<name>M0APD7_9EURY</name>
<keyword evidence="3" id="KW-1185">Reference proteome</keyword>
<reference evidence="2 3" key="1">
    <citation type="journal article" date="2014" name="PLoS Genet.">
        <title>Phylogenetically driven sequencing of extremely halophilic archaea reveals strategies for static and dynamic osmo-response.</title>
        <authorList>
            <person name="Becker E.A."/>
            <person name="Seitzer P.M."/>
            <person name="Tritt A."/>
            <person name="Larsen D."/>
            <person name="Krusor M."/>
            <person name="Yao A.I."/>
            <person name="Wu D."/>
            <person name="Madern D."/>
            <person name="Eisen J.A."/>
            <person name="Darling A.E."/>
            <person name="Facciotti M.T."/>
        </authorList>
    </citation>
    <scope>NUCLEOTIDE SEQUENCE [LARGE SCALE GENOMIC DNA]</scope>
    <source>
        <strain evidence="2 3">JCM 10990</strain>
    </source>
</reference>
<dbReference type="InterPro" id="IPR050194">
    <property type="entry name" value="Glycosyltransferase_grp1"/>
</dbReference>
<dbReference type="InterPro" id="IPR028098">
    <property type="entry name" value="Glyco_trans_4-like_N"/>
</dbReference>